<dbReference type="STRING" id="1246637.MTBBW1_1310059"/>
<sequence length="55" mass="6221">MSVKSFNHGSNFSEIGKEPMKIKKIGHASFTGLHFLGYMSIYREFPSKKCKLLLG</sequence>
<dbReference type="EMBL" id="FWEV01000037">
    <property type="protein sequence ID" value="SLM28361.1"/>
    <property type="molecule type" value="Genomic_DNA"/>
</dbReference>
<evidence type="ECO:0000313" key="1">
    <source>
        <dbReference type="EMBL" id="SLM28361.1"/>
    </source>
</evidence>
<proteinExistence type="predicted"/>
<dbReference type="AlphaFoldDB" id="A0A1W1H7A5"/>
<gene>
    <name evidence="1" type="ORF">MTBBW1_1310059</name>
</gene>
<dbReference type="Proteomes" id="UP000191931">
    <property type="component" value="Unassembled WGS sequence"/>
</dbReference>
<name>A0A1W1H7A5_9BACT</name>
<accession>A0A1W1H7A5</accession>
<keyword evidence="2" id="KW-1185">Reference proteome</keyword>
<evidence type="ECO:0000313" key="2">
    <source>
        <dbReference type="Proteomes" id="UP000191931"/>
    </source>
</evidence>
<organism evidence="1 2">
    <name type="scientific">Desulfamplus magnetovallimortis</name>
    <dbReference type="NCBI Taxonomy" id="1246637"/>
    <lineage>
        <taxon>Bacteria</taxon>
        <taxon>Pseudomonadati</taxon>
        <taxon>Thermodesulfobacteriota</taxon>
        <taxon>Desulfobacteria</taxon>
        <taxon>Desulfobacterales</taxon>
        <taxon>Desulfobacteraceae</taxon>
        <taxon>Desulfamplus</taxon>
    </lineage>
</organism>
<reference evidence="1 2" key="1">
    <citation type="submission" date="2017-03" db="EMBL/GenBank/DDBJ databases">
        <authorList>
            <person name="Afonso C.L."/>
            <person name="Miller P.J."/>
            <person name="Scott M.A."/>
            <person name="Spackman E."/>
            <person name="Goraichik I."/>
            <person name="Dimitrov K.M."/>
            <person name="Suarez D.L."/>
            <person name="Swayne D.E."/>
        </authorList>
    </citation>
    <scope>NUCLEOTIDE SEQUENCE [LARGE SCALE GENOMIC DNA]</scope>
    <source>
        <strain evidence="1">PRJEB14757</strain>
    </source>
</reference>
<protein>
    <submittedName>
        <fullName evidence="1">Uncharacterized protein</fullName>
    </submittedName>
</protein>